<name>A0A0J9SGW4_PLAVI</name>
<proteinExistence type="predicted"/>
<organism evidence="1 2">
    <name type="scientific">Plasmodium vivax India VII</name>
    <dbReference type="NCBI Taxonomy" id="1077284"/>
    <lineage>
        <taxon>Eukaryota</taxon>
        <taxon>Sar</taxon>
        <taxon>Alveolata</taxon>
        <taxon>Apicomplexa</taxon>
        <taxon>Aconoidasida</taxon>
        <taxon>Haemosporida</taxon>
        <taxon>Plasmodiidae</taxon>
        <taxon>Plasmodium</taxon>
        <taxon>Plasmodium (Plasmodium)</taxon>
    </lineage>
</organism>
<dbReference type="Gene3D" id="1.20.58.830">
    <property type="match status" value="1"/>
</dbReference>
<evidence type="ECO:0000313" key="1">
    <source>
        <dbReference type="EMBL" id="KMZ81212.1"/>
    </source>
</evidence>
<dbReference type="AlphaFoldDB" id="A0A0J9SGW4"/>
<dbReference type="EMBL" id="KQ234252">
    <property type="protein sequence ID" value="KMZ81212.1"/>
    <property type="molecule type" value="Genomic_DNA"/>
</dbReference>
<reference evidence="1 2" key="1">
    <citation type="submission" date="2011-08" db="EMBL/GenBank/DDBJ databases">
        <title>The Genome Sequence of Plasmodium vivax India VII.</title>
        <authorList>
            <consortium name="The Broad Institute Genome Sequencing Platform"/>
            <consortium name="The Broad Institute Genome Sequencing Center for Infectious Disease"/>
            <person name="Neafsey D."/>
            <person name="Carlton J."/>
            <person name="Barnwell J."/>
            <person name="Collins W."/>
            <person name="Escalante A."/>
            <person name="Mullikin J."/>
            <person name="Saul A."/>
            <person name="Guigo R."/>
            <person name="Camara F."/>
            <person name="Young S.K."/>
            <person name="Zeng Q."/>
            <person name="Gargeya S."/>
            <person name="Fitzgerald M."/>
            <person name="Haas B."/>
            <person name="Abouelleil A."/>
            <person name="Alvarado L."/>
            <person name="Arachchi H.M."/>
            <person name="Berlin A."/>
            <person name="Brown A."/>
            <person name="Chapman S.B."/>
            <person name="Chen Z."/>
            <person name="Dunbar C."/>
            <person name="Freedman E."/>
            <person name="Gearin G."/>
            <person name="Gellesch M."/>
            <person name="Goldberg J."/>
            <person name="Griggs A."/>
            <person name="Gujja S."/>
            <person name="Heiman D."/>
            <person name="Howarth C."/>
            <person name="Larson L."/>
            <person name="Lui A."/>
            <person name="MacDonald P.J.P."/>
            <person name="Montmayeur A."/>
            <person name="Murphy C."/>
            <person name="Neiman D."/>
            <person name="Pearson M."/>
            <person name="Priest M."/>
            <person name="Roberts A."/>
            <person name="Saif S."/>
            <person name="Shea T."/>
            <person name="Shenoy N."/>
            <person name="Sisk P."/>
            <person name="Stolte C."/>
            <person name="Sykes S."/>
            <person name="Wortman J."/>
            <person name="Nusbaum C."/>
            <person name="Birren B."/>
        </authorList>
    </citation>
    <scope>NUCLEOTIDE SEQUENCE [LARGE SCALE GENOMIC DNA]</scope>
    <source>
        <strain evidence="1 2">India VII</strain>
    </source>
</reference>
<accession>A0A0J9SGW4</accession>
<dbReference type="Proteomes" id="UP000053562">
    <property type="component" value="Unassembled WGS sequence"/>
</dbReference>
<evidence type="ECO:0000313" key="2">
    <source>
        <dbReference type="Proteomes" id="UP000053562"/>
    </source>
</evidence>
<gene>
    <name evidence="1" type="ORF">PVIIG_02694</name>
</gene>
<sequence>MAQVTYVDNNVCKTFHFSSCDDLYIDIIEEVKGKVSGLNASHNSEIFLQTCRELVDYLNNHSGDCKKCYTGDNLQSYKIENDVKNLLKGVTKYGGCPRNFKPDDKESIILTYEVEQFCRKKNGYISNIQALEQSKTESSCRDKESCNAKCSEYEEWLTEQEKHFLNEEIKKKYMNLKRSNGIEFPNNCDVTEEVTFKNNIDYCANAKEKEPPPKEIHNSDGFTTDELYTQQITAHEQIPYYSSHTKYTAGLNHLNYAILEEIAPDGNEIYEFRSVREPSDAHIKYEYKIDAEPTNIQTYQDTEHSSIDEASNTKIAQTESEEGTVSEQRTEFIMLDSEASRLNPDSYSTFHNTVPSLFLYHITCNINILIMLLSKIPSVIMYMLKLNFHDFLKKMILYQWNRAIQKKQSAEHHIKCTCYLF</sequence>
<evidence type="ECO:0008006" key="3">
    <source>
        <dbReference type="Google" id="ProtNLM"/>
    </source>
</evidence>
<protein>
    <recommendedName>
        <fullName evidence="3">VIR protein</fullName>
    </recommendedName>
</protein>